<protein>
    <submittedName>
        <fullName evidence="2">Uncharacterized protein</fullName>
    </submittedName>
</protein>
<name>F2NWI7_TRES6</name>
<keyword evidence="3" id="KW-1185">Reference proteome</keyword>
<evidence type="ECO:0000313" key="2">
    <source>
        <dbReference type="EMBL" id="AEB15176.1"/>
    </source>
</evidence>
<feature type="chain" id="PRO_5003282980" evidence="1">
    <location>
        <begin position="21"/>
        <end position="144"/>
    </location>
</feature>
<evidence type="ECO:0000313" key="3">
    <source>
        <dbReference type="Proteomes" id="UP000006852"/>
    </source>
</evidence>
<dbReference type="EMBL" id="CP002631">
    <property type="protein sequence ID" value="AEB15176.1"/>
    <property type="molecule type" value="Genomic_DNA"/>
</dbReference>
<sequence length="144" mass="16251">MKKIFILATAIMLAAGTAFAQQEESLETQMALDPLEAANSYADTKTKILPIEDKYSSLHPKAKNVTIQLEFTPLTGEVIFTYTCMQSSFDLGEAMNVAIAVYEDFAAENQFKHYTYAQKDKKKYFKDDKGVRMATYTSKVIFTK</sequence>
<reference evidence="2 3" key="1">
    <citation type="journal article" date="2011" name="Stand. Genomic Sci.">
        <title>Complete genome sequence of Treponema succinifaciens type strain (6091).</title>
        <authorList>
            <person name="Han C."/>
            <person name="Gronow S."/>
            <person name="Teshima H."/>
            <person name="Lapidus A."/>
            <person name="Nolan M."/>
            <person name="Lucas S."/>
            <person name="Hammon N."/>
            <person name="Deshpande S."/>
            <person name="Cheng J.F."/>
            <person name="Zeytun A."/>
            <person name="Tapia R."/>
            <person name="Goodwin L."/>
            <person name="Pitluck S."/>
            <person name="Liolios K."/>
            <person name="Pagani I."/>
            <person name="Ivanova N."/>
            <person name="Mavromatis K."/>
            <person name="Mikhailova N."/>
            <person name="Huntemann M."/>
            <person name="Pati A."/>
            <person name="Chen A."/>
            <person name="Palaniappan K."/>
            <person name="Land M."/>
            <person name="Hauser L."/>
            <person name="Brambilla E.M."/>
            <person name="Rohde M."/>
            <person name="Goker M."/>
            <person name="Woyke T."/>
            <person name="Bristow J."/>
            <person name="Eisen J.A."/>
            <person name="Markowitz V."/>
            <person name="Hugenholtz P."/>
            <person name="Kyrpides N.C."/>
            <person name="Klenk H.P."/>
            <person name="Detter J.C."/>
        </authorList>
    </citation>
    <scope>NUCLEOTIDE SEQUENCE [LARGE SCALE GENOMIC DNA]</scope>
    <source>
        <strain evidence="3">ATCC 33096 / DSM 2489 / 6091</strain>
    </source>
</reference>
<dbReference type="STRING" id="869209.Tresu_2313"/>
<dbReference type="KEGG" id="tsu:Tresu_2313"/>
<gene>
    <name evidence="2" type="ordered locus">Tresu_2313</name>
</gene>
<dbReference type="eggNOG" id="ENOG5031DF8">
    <property type="taxonomic scope" value="Bacteria"/>
</dbReference>
<keyword evidence="1" id="KW-0732">Signal</keyword>
<dbReference type="GeneID" id="302999426"/>
<dbReference type="AlphaFoldDB" id="F2NWI7"/>
<reference evidence="3" key="2">
    <citation type="submission" date="2011-04" db="EMBL/GenBank/DDBJ databases">
        <title>The complete genome of chromosome of Treponema succinifaciens DSM 2489.</title>
        <authorList>
            <person name="Lucas S."/>
            <person name="Copeland A."/>
            <person name="Lapidus A."/>
            <person name="Bruce D."/>
            <person name="Goodwin L."/>
            <person name="Pitluck S."/>
            <person name="Peters L."/>
            <person name="Kyrpides N."/>
            <person name="Mavromatis K."/>
            <person name="Ivanova N."/>
            <person name="Ovchinnikova G."/>
            <person name="Teshima H."/>
            <person name="Detter J.C."/>
            <person name="Tapia R."/>
            <person name="Han C."/>
            <person name="Land M."/>
            <person name="Hauser L."/>
            <person name="Markowitz V."/>
            <person name="Cheng J.-F."/>
            <person name="Hugenholtz P."/>
            <person name="Woyke T."/>
            <person name="Wu D."/>
            <person name="Gronow S."/>
            <person name="Wellnitz S."/>
            <person name="Brambilla E."/>
            <person name="Klenk H.-P."/>
            <person name="Eisen J.A."/>
        </authorList>
    </citation>
    <scope>NUCLEOTIDE SEQUENCE [LARGE SCALE GENOMIC DNA]</scope>
    <source>
        <strain evidence="3">ATCC 33096 / DSM 2489 / 6091</strain>
    </source>
</reference>
<evidence type="ECO:0000256" key="1">
    <source>
        <dbReference type="SAM" id="SignalP"/>
    </source>
</evidence>
<dbReference type="OrthoDB" id="360157at2"/>
<feature type="signal peptide" evidence="1">
    <location>
        <begin position="1"/>
        <end position="20"/>
    </location>
</feature>
<organism evidence="2 3">
    <name type="scientific">Treponema succinifaciens (strain ATCC 33096 / DSM 2489 / 6091)</name>
    <dbReference type="NCBI Taxonomy" id="869209"/>
    <lineage>
        <taxon>Bacteria</taxon>
        <taxon>Pseudomonadati</taxon>
        <taxon>Spirochaetota</taxon>
        <taxon>Spirochaetia</taxon>
        <taxon>Spirochaetales</taxon>
        <taxon>Treponemataceae</taxon>
        <taxon>Treponema</taxon>
    </lineage>
</organism>
<dbReference type="HOGENOM" id="CLU_1884874_0_0_12"/>
<accession>F2NWI7</accession>
<dbReference type="Proteomes" id="UP000006852">
    <property type="component" value="Chromosome"/>
</dbReference>
<proteinExistence type="predicted"/>
<dbReference type="RefSeq" id="WP_013702428.1">
    <property type="nucleotide sequence ID" value="NC_015385.1"/>
</dbReference>